<evidence type="ECO:0000313" key="1">
    <source>
        <dbReference type="EMBL" id="KAF2422154.1"/>
    </source>
</evidence>
<sequence length="52" mass="5983">MAMPLVTWTAYPSLLHELDSNEQKTAFEDAVVSNSTLPKLFTYFDVLARRYT</sequence>
<gene>
    <name evidence="1" type="ORF">EJ08DRAFT_485733</name>
</gene>
<organism evidence="1 2">
    <name type="scientific">Tothia fuscella</name>
    <dbReference type="NCBI Taxonomy" id="1048955"/>
    <lineage>
        <taxon>Eukaryota</taxon>
        <taxon>Fungi</taxon>
        <taxon>Dikarya</taxon>
        <taxon>Ascomycota</taxon>
        <taxon>Pezizomycotina</taxon>
        <taxon>Dothideomycetes</taxon>
        <taxon>Pleosporomycetidae</taxon>
        <taxon>Venturiales</taxon>
        <taxon>Cylindrosympodiaceae</taxon>
        <taxon>Tothia</taxon>
    </lineage>
</organism>
<reference evidence="1" key="1">
    <citation type="journal article" date="2020" name="Stud. Mycol.">
        <title>101 Dothideomycetes genomes: a test case for predicting lifestyles and emergence of pathogens.</title>
        <authorList>
            <person name="Haridas S."/>
            <person name="Albert R."/>
            <person name="Binder M."/>
            <person name="Bloem J."/>
            <person name="Labutti K."/>
            <person name="Salamov A."/>
            <person name="Andreopoulos B."/>
            <person name="Baker S."/>
            <person name="Barry K."/>
            <person name="Bills G."/>
            <person name="Bluhm B."/>
            <person name="Cannon C."/>
            <person name="Castanera R."/>
            <person name="Culley D."/>
            <person name="Daum C."/>
            <person name="Ezra D."/>
            <person name="Gonzalez J."/>
            <person name="Henrissat B."/>
            <person name="Kuo A."/>
            <person name="Liang C."/>
            <person name="Lipzen A."/>
            <person name="Lutzoni F."/>
            <person name="Magnuson J."/>
            <person name="Mondo S."/>
            <person name="Nolan M."/>
            <person name="Ohm R."/>
            <person name="Pangilinan J."/>
            <person name="Park H.-J."/>
            <person name="Ramirez L."/>
            <person name="Alfaro M."/>
            <person name="Sun H."/>
            <person name="Tritt A."/>
            <person name="Yoshinaga Y."/>
            <person name="Zwiers L.-H."/>
            <person name="Turgeon B."/>
            <person name="Goodwin S."/>
            <person name="Spatafora J."/>
            <person name="Crous P."/>
            <person name="Grigoriev I."/>
        </authorList>
    </citation>
    <scope>NUCLEOTIDE SEQUENCE</scope>
    <source>
        <strain evidence="1">CBS 130266</strain>
    </source>
</reference>
<accession>A0A9P4NHL5</accession>
<evidence type="ECO:0000313" key="2">
    <source>
        <dbReference type="Proteomes" id="UP000800235"/>
    </source>
</evidence>
<name>A0A9P4NHL5_9PEZI</name>
<protein>
    <submittedName>
        <fullName evidence="1">Uncharacterized protein</fullName>
    </submittedName>
</protein>
<keyword evidence="2" id="KW-1185">Reference proteome</keyword>
<dbReference type="Proteomes" id="UP000800235">
    <property type="component" value="Unassembled WGS sequence"/>
</dbReference>
<comment type="caution">
    <text evidence="1">The sequence shown here is derived from an EMBL/GenBank/DDBJ whole genome shotgun (WGS) entry which is preliminary data.</text>
</comment>
<proteinExistence type="predicted"/>
<dbReference type="AlphaFoldDB" id="A0A9P4NHL5"/>
<dbReference type="EMBL" id="MU007093">
    <property type="protein sequence ID" value="KAF2422154.1"/>
    <property type="molecule type" value="Genomic_DNA"/>
</dbReference>